<proteinExistence type="inferred from homology"/>
<dbReference type="InterPro" id="IPR005574">
    <property type="entry name" value="Rpb4/RPC9"/>
</dbReference>
<dbReference type="SMR" id="A0A4P7MY01"/>
<dbReference type="GO" id="GO:0005666">
    <property type="term" value="C:RNA polymerase III complex"/>
    <property type="evidence" value="ECO:0007669"/>
    <property type="project" value="InterPro"/>
</dbReference>
<evidence type="ECO:0000256" key="4">
    <source>
        <dbReference type="ARBA" id="ARBA00022478"/>
    </source>
</evidence>
<sequence>MKILEAQNAVLTNYEVYTHLIESETRFSARHKKEHRRPPKNYQAVTKDVVNYCGTYPNPLSQKPLTYTKDSLAQLLGRLAEFGLAKGEVLMLANLRPTELPGLHVCIEEIAERFTEEQQTQILEAVVDVLGAFPVSEEQAEEYGDEEVTDSIENGNAP</sequence>
<dbReference type="SUPFAM" id="SSF47819">
    <property type="entry name" value="HRDC-like"/>
    <property type="match status" value="1"/>
</dbReference>
<dbReference type="SMART" id="SM00657">
    <property type="entry name" value="RPOL4c"/>
    <property type="match status" value="1"/>
</dbReference>
<dbReference type="PANTHER" id="PTHR15561:SF0">
    <property type="entry name" value="DNA-DIRECTED RNA POLYMERASE III SUBUNIT RPC9"/>
    <property type="match status" value="1"/>
</dbReference>
<dbReference type="GO" id="GO:0006384">
    <property type="term" value="P:transcription initiation at RNA polymerase III promoter"/>
    <property type="evidence" value="ECO:0007669"/>
    <property type="project" value="InterPro"/>
</dbReference>
<evidence type="ECO:0000313" key="8">
    <source>
        <dbReference type="EMBL" id="QBZ53982.1"/>
    </source>
</evidence>
<keyword evidence="4" id="KW-0240">DNA-directed RNA polymerase</keyword>
<evidence type="ECO:0000256" key="6">
    <source>
        <dbReference type="ARBA" id="ARBA00023242"/>
    </source>
</evidence>
<dbReference type="InterPro" id="IPR010997">
    <property type="entry name" value="HRDC-like_sf"/>
</dbReference>
<comment type="subcellular location">
    <subcellularLocation>
        <location evidence="1">Nucleus</location>
    </subcellularLocation>
</comment>
<keyword evidence="5" id="KW-0804">Transcription</keyword>
<evidence type="ECO:0000256" key="7">
    <source>
        <dbReference type="SAM" id="MobiDB-lite"/>
    </source>
</evidence>
<dbReference type="GO" id="GO:0000166">
    <property type="term" value="F:nucleotide binding"/>
    <property type="evidence" value="ECO:0007669"/>
    <property type="project" value="InterPro"/>
</dbReference>
<dbReference type="PANTHER" id="PTHR15561">
    <property type="entry name" value="CALCITONIN GENE-RELATED PEPTIDE-RECEPTOR COMPONENT PROTEIN"/>
    <property type="match status" value="1"/>
</dbReference>
<accession>A0A4P7MY01</accession>
<gene>
    <name evidence="8" type="ORF">PoMZ_09672</name>
</gene>
<evidence type="ECO:0000256" key="2">
    <source>
        <dbReference type="ARBA" id="ARBA00006898"/>
    </source>
</evidence>
<comment type="similarity">
    <text evidence="2">Belongs to the eukaryotic RPC9 RNA polymerase subunit family.</text>
</comment>
<dbReference type="OMA" id="WGMHNLA"/>
<evidence type="ECO:0000313" key="9">
    <source>
        <dbReference type="Proteomes" id="UP000294847"/>
    </source>
</evidence>
<dbReference type="Pfam" id="PF03874">
    <property type="entry name" value="RNA_pol_Rpb4"/>
    <property type="match status" value="1"/>
</dbReference>
<organism evidence="8 9">
    <name type="scientific">Pyricularia oryzae</name>
    <name type="common">Rice blast fungus</name>
    <name type="synonym">Magnaporthe oryzae</name>
    <dbReference type="NCBI Taxonomy" id="318829"/>
    <lineage>
        <taxon>Eukaryota</taxon>
        <taxon>Fungi</taxon>
        <taxon>Dikarya</taxon>
        <taxon>Ascomycota</taxon>
        <taxon>Pezizomycotina</taxon>
        <taxon>Sordariomycetes</taxon>
        <taxon>Sordariomycetidae</taxon>
        <taxon>Magnaporthales</taxon>
        <taxon>Pyriculariaceae</taxon>
        <taxon>Pyricularia</taxon>
    </lineage>
</organism>
<dbReference type="InterPro" id="IPR006590">
    <property type="entry name" value="RNA_pol_Rpb4/RPC9_core"/>
</dbReference>
<keyword evidence="6" id="KW-0539">Nucleus</keyword>
<dbReference type="Gene3D" id="1.20.1250.40">
    <property type="match status" value="1"/>
</dbReference>
<evidence type="ECO:0000256" key="1">
    <source>
        <dbReference type="ARBA" id="ARBA00004123"/>
    </source>
</evidence>
<dbReference type="InterPro" id="IPR038846">
    <property type="entry name" value="RPC9"/>
</dbReference>
<reference evidence="8 9" key="1">
    <citation type="journal article" date="2019" name="Mol. Biol. Evol.">
        <title>Blast fungal genomes show frequent chromosomal changes, gene gains and losses, and effector gene turnover.</title>
        <authorList>
            <person name="Gomez Luciano L.B."/>
            <person name="Jason Tsai I."/>
            <person name="Chuma I."/>
            <person name="Tosa Y."/>
            <person name="Chen Y.H."/>
            <person name="Li J.Y."/>
            <person name="Li M.Y."/>
            <person name="Jade Lu M.Y."/>
            <person name="Nakayashiki H."/>
            <person name="Li W.H."/>
        </authorList>
    </citation>
    <scope>NUCLEOTIDE SEQUENCE [LARGE SCALE GENOMIC DNA]</scope>
    <source>
        <strain evidence="8">MZ5-1-6</strain>
    </source>
</reference>
<feature type="compositionally biased region" description="Acidic residues" evidence="7">
    <location>
        <begin position="138"/>
        <end position="150"/>
    </location>
</feature>
<feature type="region of interest" description="Disordered" evidence="7">
    <location>
        <begin position="138"/>
        <end position="158"/>
    </location>
</feature>
<dbReference type="InterPro" id="IPR038324">
    <property type="entry name" value="Rpb4/RPC9_sf"/>
</dbReference>
<evidence type="ECO:0000256" key="3">
    <source>
        <dbReference type="ARBA" id="ARBA00016672"/>
    </source>
</evidence>
<dbReference type="Proteomes" id="UP000294847">
    <property type="component" value="Chromosome 1"/>
</dbReference>
<dbReference type="VEuPathDB" id="FungiDB:M_BR32_EuGene_00082281"/>
<name>A0A4P7MY01_PYROR</name>
<evidence type="ECO:0000256" key="5">
    <source>
        <dbReference type="ARBA" id="ARBA00023163"/>
    </source>
</evidence>
<dbReference type="AlphaFoldDB" id="A0A4P7MY01"/>
<protein>
    <recommendedName>
        <fullName evidence="3">DNA-directed RNA polymerase III subunit RPC9</fullName>
    </recommendedName>
</protein>
<dbReference type="EMBL" id="CP034204">
    <property type="protein sequence ID" value="QBZ53982.1"/>
    <property type="molecule type" value="Genomic_DNA"/>
</dbReference>